<dbReference type="AlphaFoldDB" id="A0A1U7I8W0"/>
<proteinExistence type="predicted"/>
<organism evidence="2 3">
    <name type="scientific">[Phormidium ambiguum] IAM M-71</name>
    <dbReference type="NCBI Taxonomy" id="454136"/>
    <lineage>
        <taxon>Bacteria</taxon>
        <taxon>Bacillati</taxon>
        <taxon>Cyanobacteriota</taxon>
        <taxon>Cyanophyceae</taxon>
        <taxon>Oscillatoriophycideae</taxon>
        <taxon>Aerosakkonematales</taxon>
        <taxon>Aerosakkonemataceae</taxon>
        <taxon>Floridanema</taxon>
    </lineage>
</organism>
<dbReference type="STRING" id="454136.NIES2119_25025"/>
<dbReference type="GO" id="GO:0016787">
    <property type="term" value="F:hydrolase activity"/>
    <property type="evidence" value="ECO:0007669"/>
    <property type="project" value="InterPro"/>
</dbReference>
<name>A0A1U7I8W0_9CYAN</name>
<evidence type="ECO:0000313" key="2">
    <source>
        <dbReference type="EMBL" id="OKH32841.1"/>
    </source>
</evidence>
<dbReference type="Pfam" id="PF00149">
    <property type="entry name" value="Metallophos"/>
    <property type="match status" value="1"/>
</dbReference>
<gene>
    <name evidence="2" type="ORF">NIES2119_25025</name>
</gene>
<dbReference type="InterPro" id="IPR029052">
    <property type="entry name" value="Metallo-depent_PP-like"/>
</dbReference>
<dbReference type="InterPro" id="IPR004843">
    <property type="entry name" value="Calcineurin-like_PHP"/>
</dbReference>
<reference evidence="2 3" key="1">
    <citation type="submission" date="2016-11" db="EMBL/GenBank/DDBJ databases">
        <title>Draft Genome Sequences of Nine Cyanobacterial Strains from Diverse Habitats.</title>
        <authorList>
            <person name="Zhu T."/>
            <person name="Hou S."/>
            <person name="Lu X."/>
            <person name="Hess W.R."/>
        </authorList>
    </citation>
    <scope>NUCLEOTIDE SEQUENCE [LARGE SCALE GENOMIC DNA]</scope>
    <source>
        <strain evidence="2 3">IAM M-71</strain>
    </source>
</reference>
<dbReference type="Gene3D" id="3.60.21.10">
    <property type="match status" value="1"/>
</dbReference>
<comment type="caution">
    <text evidence="2">The sequence shown here is derived from an EMBL/GenBank/DDBJ whole genome shotgun (WGS) entry which is preliminary data.</text>
</comment>
<accession>A0A1U7I8W0</accession>
<dbReference type="EMBL" id="MRCE01000035">
    <property type="protein sequence ID" value="OKH32841.1"/>
    <property type="molecule type" value="Genomic_DNA"/>
</dbReference>
<sequence>MILFAGDPHGDFKPIIRGVKTYSPQAVILLGDCDLDRSLDEELAEILDLTEVWFIPGNHDGDQDNWYDNLFSSKLGDRNLHGRVVEIDGKRIAGLGGVFREKIWRPPAKPRFPTRQDLLHTCGKGQRWRDNIPRKHHVTIFWQDYAALRKQKADILVTHEAPSSHRFGFKELDDLALALGANKMFHGHHHEHYSRTICRGKITVHGVGKSGLCDENGNVLIIGKEQEQPRLKSSAT</sequence>
<feature type="domain" description="Calcineurin-like phosphoesterase" evidence="1">
    <location>
        <begin position="2"/>
        <end position="191"/>
    </location>
</feature>
<dbReference type="Proteomes" id="UP000185860">
    <property type="component" value="Unassembled WGS sequence"/>
</dbReference>
<protein>
    <submittedName>
        <fullName evidence="2">Metallophosphoesterase</fullName>
    </submittedName>
</protein>
<evidence type="ECO:0000259" key="1">
    <source>
        <dbReference type="Pfam" id="PF00149"/>
    </source>
</evidence>
<dbReference type="OrthoDB" id="9787800at2"/>
<dbReference type="RefSeq" id="WP_073596217.1">
    <property type="nucleotide sequence ID" value="NZ_MRCE01000035.1"/>
</dbReference>
<evidence type="ECO:0000313" key="3">
    <source>
        <dbReference type="Proteomes" id="UP000185860"/>
    </source>
</evidence>
<dbReference type="SUPFAM" id="SSF56300">
    <property type="entry name" value="Metallo-dependent phosphatases"/>
    <property type="match status" value="1"/>
</dbReference>